<keyword evidence="9 14" id="KW-0798">TonB box</keyword>
<dbReference type="InterPro" id="IPR000531">
    <property type="entry name" value="Beta-barrel_TonB"/>
</dbReference>
<dbReference type="SUPFAM" id="SSF56935">
    <property type="entry name" value="Porins"/>
    <property type="match status" value="1"/>
</dbReference>
<evidence type="ECO:0000256" key="4">
    <source>
        <dbReference type="ARBA" id="ARBA00022452"/>
    </source>
</evidence>
<dbReference type="InterPro" id="IPR011662">
    <property type="entry name" value="Secretin/TonB_short_N"/>
</dbReference>
<comment type="subcellular location">
    <subcellularLocation>
        <location evidence="1 12">Cell outer membrane</location>
        <topology evidence="1 12">Multi-pass membrane protein</topology>
    </subcellularLocation>
</comment>
<proteinExistence type="inferred from homology"/>
<keyword evidence="4 12" id="KW-1134">Transmembrane beta strand</keyword>
<dbReference type="KEGG" id="pami:JCM7686_1692"/>
<evidence type="ECO:0000256" key="6">
    <source>
        <dbReference type="ARBA" id="ARBA00022692"/>
    </source>
</evidence>
<evidence type="ECO:0000256" key="1">
    <source>
        <dbReference type="ARBA" id="ARBA00004571"/>
    </source>
</evidence>
<name>S5YBG4_PARAH</name>
<evidence type="ECO:0000256" key="15">
    <source>
        <dbReference type="SAM" id="MobiDB-lite"/>
    </source>
</evidence>
<comment type="similarity">
    <text evidence="2 12 14">Belongs to the TonB-dependent receptor family.</text>
</comment>
<dbReference type="InterPro" id="IPR037066">
    <property type="entry name" value="Plug_dom_sf"/>
</dbReference>
<dbReference type="EMBL" id="CP006650">
    <property type="protein sequence ID" value="AGT08793.1"/>
    <property type="molecule type" value="Genomic_DNA"/>
</dbReference>
<evidence type="ECO:0000256" key="2">
    <source>
        <dbReference type="ARBA" id="ARBA00009810"/>
    </source>
</evidence>
<evidence type="ECO:0000256" key="14">
    <source>
        <dbReference type="RuleBase" id="RU003357"/>
    </source>
</evidence>
<keyword evidence="5" id="KW-0410">Iron transport</keyword>
<evidence type="ECO:0000256" key="12">
    <source>
        <dbReference type="PROSITE-ProRule" id="PRU01360"/>
    </source>
</evidence>
<keyword evidence="8" id="KW-0408">Iron</keyword>
<evidence type="ECO:0000256" key="5">
    <source>
        <dbReference type="ARBA" id="ARBA00022496"/>
    </source>
</evidence>
<reference evidence="18 19" key="1">
    <citation type="journal article" date="2014" name="BMC Genomics">
        <title>Architecture and functions of a multipartite genome of the methylotrophic bacterium Paracoccus aminophilus JCM 7686, containing primary and secondary chromids.</title>
        <authorList>
            <person name="Dziewit L."/>
            <person name="Czarnecki J."/>
            <person name="Wibberg D."/>
            <person name="Radlinska M."/>
            <person name="Mrozek P."/>
            <person name="Szymczak M."/>
            <person name="Schluter A."/>
            <person name="Puhler A."/>
            <person name="Bartosik D."/>
        </authorList>
    </citation>
    <scope>NUCLEOTIDE SEQUENCE [LARGE SCALE GENOMIC DNA]</scope>
    <source>
        <strain evidence="18">JCM 7686</strain>
    </source>
</reference>
<feature type="transmembrane region" description="Helical" evidence="16">
    <location>
        <begin position="51"/>
        <end position="73"/>
    </location>
</feature>
<dbReference type="Gene3D" id="2.40.170.20">
    <property type="entry name" value="TonB-dependent receptor, beta-barrel domain"/>
    <property type="match status" value="1"/>
</dbReference>
<keyword evidence="19" id="KW-1185">Reference proteome</keyword>
<dbReference type="InterPro" id="IPR012910">
    <property type="entry name" value="Plug_dom"/>
</dbReference>
<dbReference type="Gene3D" id="2.170.130.10">
    <property type="entry name" value="TonB-dependent receptor, plug domain"/>
    <property type="match status" value="1"/>
</dbReference>
<evidence type="ECO:0000313" key="18">
    <source>
        <dbReference type="EMBL" id="AGT08793.1"/>
    </source>
</evidence>
<dbReference type="HOGENOM" id="CLU_008287_19_1_5"/>
<dbReference type="Pfam" id="PF00593">
    <property type="entry name" value="TonB_dep_Rec_b-barrel"/>
    <property type="match status" value="1"/>
</dbReference>
<evidence type="ECO:0000256" key="11">
    <source>
        <dbReference type="ARBA" id="ARBA00023237"/>
    </source>
</evidence>
<protein>
    <submittedName>
        <fullName evidence="18">Iron complex outermembrane recepter protein</fullName>
    </submittedName>
</protein>
<dbReference type="PANTHER" id="PTHR30069:SF41">
    <property type="entry name" value="HEME_HEMOPEXIN UTILIZATION PROTEIN C"/>
    <property type="match status" value="1"/>
</dbReference>
<gene>
    <name evidence="18" type="ORF">JCM7686_1692</name>
</gene>
<evidence type="ECO:0000256" key="8">
    <source>
        <dbReference type="ARBA" id="ARBA00023004"/>
    </source>
</evidence>
<dbReference type="Pfam" id="PF07660">
    <property type="entry name" value="STN"/>
    <property type="match status" value="1"/>
</dbReference>
<dbReference type="SMART" id="SM00965">
    <property type="entry name" value="STN"/>
    <property type="match status" value="1"/>
</dbReference>
<dbReference type="STRING" id="1367847.JCM7686_1692"/>
<keyword evidence="5" id="KW-0406">Ion transport</keyword>
<dbReference type="InterPro" id="IPR011276">
    <property type="entry name" value="TonB_haem/Hb_rcpt"/>
</dbReference>
<organism evidence="18 19">
    <name type="scientific">Paracoccus aminophilus JCM 7686</name>
    <dbReference type="NCBI Taxonomy" id="1367847"/>
    <lineage>
        <taxon>Bacteria</taxon>
        <taxon>Pseudomonadati</taxon>
        <taxon>Pseudomonadota</taxon>
        <taxon>Alphaproteobacteria</taxon>
        <taxon>Rhodobacterales</taxon>
        <taxon>Paracoccaceae</taxon>
        <taxon>Paracoccus</taxon>
    </lineage>
</organism>
<dbReference type="PANTHER" id="PTHR30069">
    <property type="entry name" value="TONB-DEPENDENT OUTER MEMBRANE RECEPTOR"/>
    <property type="match status" value="1"/>
</dbReference>
<keyword evidence="10 12" id="KW-0472">Membrane</keyword>
<keyword evidence="6 12" id="KW-0812">Transmembrane</keyword>
<sequence>MNQGRAIPIPVLGIQGTAHPLSSLTEGAATLAENEMISNGYSARPRSGITAALMMSTLILAGAVVVPVGMAAAQDGQTTGTAVNFSIPAGPLGPALMVWGRQAGVQISYLDAATSGKTTAGLSASLAPERALARLLSGSGLRYRFSDPRSVTISGVVPGAASSGTAPDGAIMLDTVVIRSSADAPYVTAGSVSEISAEQIERVPSATVADVFKSTPGVISAGSRVGPSVDVNIRGLQGQGRVNVMIDGTRQTGGSYRGYRGSRSETYVDADFLTGVDVAKGPGTGAGGIGAMGGTINMRTITADDILSEGATKGFRLRSGLGSDTKSPQATGTKTIRDGQPGFDGSSWSGSLAYAVRHENFDFLAGFSRRKTGNYFAGKTGQDMYDLSLRSPWQSGPWKMSPFGKEQEVFNTSQDITSFLTKASWYFGDHSLKLGYTHYRNSYGELNETTLGFALSPTINIPAQQDALSKTVTNTVTLKYDYAPSGNDLVHLSANLWVSDLKSTSGVIKSQMMGATGKSEVRTFGGDVSNRSDIATPIGALSMVNGAEFVLERSRSDQLVNEYPWGTFLYSFNPNADRTLSGVFHRSTLEVNDWLSLSGGMRYDHYKIVGKGNVAGKGDQSGSHFSKNFGVTLTPATGLQLFATYAEGWRPPSLREQGSFGAGGLVINPDLKPETSRSVELGVNYLRDSLWRDGDALRLKFVAFDGKYQDYIIRNRNANWEYTWGNIDRARFKGAEISANYDAGLAFVEASATHYDKIEFCNNGVCGAGAAATDYGVITVPPRFTGTLTGGVRLLEDRSLTLGGRAYIFSERFGGYMTAPGAVNGPIYYTKNKIIDLFGSYRLNEAMVLDVSVENLTNKYYLDPMATAIAPSPGRTARINLTARF</sequence>
<dbReference type="PROSITE" id="PS52016">
    <property type="entry name" value="TONB_DEPENDENT_REC_3"/>
    <property type="match status" value="1"/>
</dbReference>
<dbReference type="PROSITE" id="PS01156">
    <property type="entry name" value="TONB_DEPENDENT_REC_2"/>
    <property type="match status" value="1"/>
</dbReference>
<keyword evidence="16" id="KW-1133">Transmembrane helix</keyword>
<dbReference type="Proteomes" id="UP000015480">
    <property type="component" value="Chromosome"/>
</dbReference>
<dbReference type="Gene3D" id="3.55.50.30">
    <property type="match status" value="1"/>
</dbReference>
<dbReference type="GO" id="GO:0044718">
    <property type="term" value="P:siderophore transmembrane transport"/>
    <property type="evidence" value="ECO:0007669"/>
    <property type="project" value="TreeGrafter"/>
</dbReference>
<dbReference type="InterPro" id="IPR010917">
    <property type="entry name" value="TonB_rcpt_CS"/>
</dbReference>
<evidence type="ECO:0000256" key="10">
    <source>
        <dbReference type="ARBA" id="ARBA00023136"/>
    </source>
</evidence>
<feature type="compositionally biased region" description="Polar residues" evidence="15">
    <location>
        <begin position="322"/>
        <end position="334"/>
    </location>
</feature>
<dbReference type="AlphaFoldDB" id="S5YBG4"/>
<dbReference type="GO" id="GO:0015232">
    <property type="term" value="F:heme transmembrane transporter activity"/>
    <property type="evidence" value="ECO:0007669"/>
    <property type="project" value="InterPro"/>
</dbReference>
<keyword evidence="7" id="KW-0732">Signal</keyword>
<evidence type="ECO:0000256" key="3">
    <source>
        <dbReference type="ARBA" id="ARBA00022448"/>
    </source>
</evidence>
<keyword evidence="11 12" id="KW-0998">Cell outer membrane</keyword>
<feature type="region of interest" description="Disordered" evidence="15">
    <location>
        <begin position="317"/>
        <end position="341"/>
    </location>
</feature>
<dbReference type="Pfam" id="PF07715">
    <property type="entry name" value="Plug"/>
    <property type="match status" value="1"/>
</dbReference>
<dbReference type="PATRIC" id="fig|1367847.3.peg.1673"/>
<dbReference type="eggNOG" id="COG4774">
    <property type="taxonomic scope" value="Bacteria"/>
</dbReference>
<evidence type="ECO:0000256" key="7">
    <source>
        <dbReference type="ARBA" id="ARBA00022729"/>
    </source>
</evidence>
<feature type="short sequence motif" description="TonB C-terminal box" evidence="13">
    <location>
        <begin position="868"/>
        <end position="885"/>
    </location>
</feature>
<dbReference type="NCBIfam" id="TIGR01785">
    <property type="entry name" value="TonB-hemin"/>
    <property type="match status" value="1"/>
</dbReference>
<evidence type="ECO:0000313" key="19">
    <source>
        <dbReference type="Proteomes" id="UP000015480"/>
    </source>
</evidence>
<dbReference type="GO" id="GO:0015344">
    <property type="term" value="F:siderophore uptake transmembrane transporter activity"/>
    <property type="evidence" value="ECO:0007669"/>
    <property type="project" value="TreeGrafter"/>
</dbReference>
<evidence type="ECO:0000256" key="9">
    <source>
        <dbReference type="ARBA" id="ARBA00023077"/>
    </source>
</evidence>
<evidence type="ECO:0000259" key="17">
    <source>
        <dbReference type="SMART" id="SM00965"/>
    </source>
</evidence>
<evidence type="ECO:0000256" key="16">
    <source>
        <dbReference type="SAM" id="Phobius"/>
    </source>
</evidence>
<keyword evidence="3 12" id="KW-0813">Transport</keyword>
<accession>S5YBG4</accession>
<dbReference type="InterPro" id="IPR036942">
    <property type="entry name" value="Beta-barrel_TonB_sf"/>
</dbReference>
<evidence type="ECO:0000256" key="13">
    <source>
        <dbReference type="PROSITE-ProRule" id="PRU10144"/>
    </source>
</evidence>
<dbReference type="InterPro" id="IPR039426">
    <property type="entry name" value="TonB-dep_rcpt-like"/>
</dbReference>
<dbReference type="GO" id="GO:0009279">
    <property type="term" value="C:cell outer membrane"/>
    <property type="evidence" value="ECO:0007669"/>
    <property type="project" value="UniProtKB-SubCell"/>
</dbReference>
<feature type="domain" description="Secretin/TonB short N-terminal" evidence="17">
    <location>
        <begin position="105"/>
        <end position="156"/>
    </location>
</feature>